<sequence>MKPFVVFVLISTALSLCLGCGAAQPEGIVQGALQFNGQPVTGNARVVLMSMKTGAAVAADVQTDGAFAAEKRLPPGEYVAFLVPKSYAEEAPESLAGQRRISKPNESASAKLVPGKYWDEGTSPWRVAVVAGINDIQLTAER</sequence>
<dbReference type="RefSeq" id="WP_002651217.1">
    <property type="nucleotide sequence ID" value="NZ_CH672376.1"/>
</dbReference>
<dbReference type="AlphaFoldDB" id="A3ZN97"/>
<keyword evidence="1" id="KW-0732">Signal</keyword>
<evidence type="ECO:0000256" key="1">
    <source>
        <dbReference type="SAM" id="SignalP"/>
    </source>
</evidence>
<evidence type="ECO:0000313" key="2">
    <source>
        <dbReference type="EMBL" id="EAQ81789.1"/>
    </source>
</evidence>
<name>A3ZN97_9BACT</name>
<dbReference type="HOGENOM" id="CLU_1833618_0_0_0"/>
<feature type="chain" id="PRO_5002663946" description="Carboxypeptidase regulatory-like domain-containing protein" evidence="1">
    <location>
        <begin position="23"/>
        <end position="142"/>
    </location>
</feature>
<evidence type="ECO:0008006" key="4">
    <source>
        <dbReference type="Google" id="ProtNLM"/>
    </source>
</evidence>
<dbReference type="OrthoDB" id="285768at2"/>
<comment type="caution">
    <text evidence="2">The sequence shown here is derived from an EMBL/GenBank/DDBJ whole genome shotgun (WGS) entry which is preliminary data.</text>
</comment>
<evidence type="ECO:0000313" key="3">
    <source>
        <dbReference type="Proteomes" id="UP000004358"/>
    </source>
</evidence>
<accession>A3ZN97</accession>
<feature type="signal peptide" evidence="1">
    <location>
        <begin position="1"/>
        <end position="22"/>
    </location>
</feature>
<organism evidence="2 3">
    <name type="scientific">Blastopirellula marina DSM 3645</name>
    <dbReference type="NCBI Taxonomy" id="314230"/>
    <lineage>
        <taxon>Bacteria</taxon>
        <taxon>Pseudomonadati</taxon>
        <taxon>Planctomycetota</taxon>
        <taxon>Planctomycetia</taxon>
        <taxon>Pirellulales</taxon>
        <taxon>Pirellulaceae</taxon>
        <taxon>Blastopirellula</taxon>
    </lineage>
</organism>
<protein>
    <recommendedName>
        <fullName evidence="4">Carboxypeptidase regulatory-like domain-containing protein</fullName>
    </recommendedName>
</protein>
<reference evidence="2 3" key="1">
    <citation type="submission" date="2006-02" db="EMBL/GenBank/DDBJ databases">
        <authorList>
            <person name="Amann R."/>
            <person name="Ferriera S."/>
            <person name="Johnson J."/>
            <person name="Kravitz S."/>
            <person name="Halpern A."/>
            <person name="Remington K."/>
            <person name="Beeson K."/>
            <person name="Tran B."/>
            <person name="Rogers Y.-H."/>
            <person name="Friedman R."/>
            <person name="Venter J.C."/>
        </authorList>
    </citation>
    <scope>NUCLEOTIDE SEQUENCE [LARGE SCALE GENOMIC DNA]</scope>
    <source>
        <strain evidence="2 3">DSM 3645</strain>
    </source>
</reference>
<dbReference type="STRING" id="314230.DSM3645_16595"/>
<proteinExistence type="predicted"/>
<gene>
    <name evidence="2" type="ORF">DSM3645_16595</name>
</gene>
<dbReference type="Proteomes" id="UP000004358">
    <property type="component" value="Unassembled WGS sequence"/>
</dbReference>
<dbReference type="EMBL" id="AANZ01000003">
    <property type="protein sequence ID" value="EAQ81789.1"/>
    <property type="molecule type" value="Genomic_DNA"/>
</dbReference>